<dbReference type="AlphaFoldDB" id="A0A941CNR0"/>
<keyword evidence="2" id="KW-1185">Reference proteome</keyword>
<evidence type="ECO:0000313" key="2">
    <source>
        <dbReference type="Proteomes" id="UP000675379"/>
    </source>
</evidence>
<sequence length="121" mass="13617">MSSSARLKDVLKALLFLLEEEKRILIRNEAEKLADLVLKKEELAGMLETLKEAIPTAEELSLLQSVKNLQETNFLLTRQALSFQEKLLSAVSRSNTSKYNTYSAQGSLQMTKEISIIDQSV</sequence>
<evidence type="ECO:0008006" key="3">
    <source>
        <dbReference type="Google" id="ProtNLM"/>
    </source>
</evidence>
<name>A0A941CNR0_9CLOT</name>
<organism evidence="1 2">
    <name type="scientific">Proteiniclasticum sediminis</name>
    <dbReference type="NCBI Taxonomy" id="2804028"/>
    <lineage>
        <taxon>Bacteria</taxon>
        <taxon>Bacillati</taxon>
        <taxon>Bacillota</taxon>
        <taxon>Clostridia</taxon>
        <taxon>Eubacteriales</taxon>
        <taxon>Clostridiaceae</taxon>
        <taxon>Proteiniclasticum</taxon>
    </lineage>
</organism>
<reference evidence="1" key="1">
    <citation type="submission" date="2021-04" db="EMBL/GenBank/DDBJ databases">
        <title>Proteiniclasticum sedimins sp. nov., an obligate anaerobic bacterium isolated from anaerobic sludge.</title>
        <authorList>
            <person name="Liu J."/>
        </authorList>
    </citation>
    <scope>NUCLEOTIDE SEQUENCE</scope>
    <source>
        <strain evidence="1">BAD-10</strain>
    </source>
</reference>
<dbReference type="Proteomes" id="UP000675379">
    <property type="component" value="Unassembled WGS sequence"/>
</dbReference>
<dbReference type="EMBL" id="JAGSCS010000006">
    <property type="protein sequence ID" value="MBR0575977.1"/>
    <property type="molecule type" value="Genomic_DNA"/>
</dbReference>
<gene>
    <name evidence="1" type="ORF">KCG48_06440</name>
</gene>
<protein>
    <recommendedName>
        <fullName evidence="3">FlgN protein</fullName>
    </recommendedName>
</protein>
<accession>A0A941CNR0</accession>
<evidence type="ECO:0000313" key="1">
    <source>
        <dbReference type="EMBL" id="MBR0575977.1"/>
    </source>
</evidence>
<dbReference type="RefSeq" id="WP_211800691.1">
    <property type="nucleotide sequence ID" value="NZ_JAGSCS010000006.1"/>
</dbReference>
<comment type="caution">
    <text evidence="1">The sequence shown here is derived from an EMBL/GenBank/DDBJ whole genome shotgun (WGS) entry which is preliminary data.</text>
</comment>
<proteinExistence type="predicted"/>